<proteinExistence type="predicted"/>
<organism evidence="1 2">
    <name type="scientific">Liparis tanakae</name>
    <name type="common">Tanaka's snailfish</name>
    <dbReference type="NCBI Taxonomy" id="230148"/>
    <lineage>
        <taxon>Eukaryota</taxon>
        <taxon>Metazoa</taxon>
        <taxon>Chordata</taxon>
        <taxon>Craniata</taxon>
        <taxon>Vertebrata</taxon>
        <taxon>Euteleostomi</taxon>
        <taxon>Actinopterygii</taxon>
        <taxon>Neopterygii</taxon>
        <taxon>Teleostei</taxon>
        <taxon>Neoteleostei</taxon>
        <taxon>Acanthomorphata</taxon>
        <taxon>Eupercaria</taxon>
        <taxon>Perciformes</taxon>
        <taxon>Cottioidei</taxon>
        <taxon>Cottales</taxon>
        <taxon>Liparidae</taxon>
        <taxon>Liparis</taxon>
    </lineage>
</organism>
<comment type="caution">
    <text evidence="1">The sequence shown here is derived from an EMBL/GenBank/DDBJ whole genome shotgun (WGS) entry which is preliminary data.</text>
</comment>
<evidence type="ECO:0000313" key="1">
    <source>
        <dbReference type="EMBL" id="TNN33342.1"/>
    </source>
</evidence>
<sequence length="58" mass="6406">MASQKISSSAAEAGMKLQLSALQGLLTLKPWRSLLLQIQPCAKVTEVTEVKQDRPHHH</sequence>
<keyword evidence="2" id="KW-1185">Reference proteome</keyword>
<dbReference type="EMBL" id="SRLO01002270">
    <property type="protein sequence ID" value="TNN33342.1"/>
    <property type="molecule type" value="Genomic_DNA"/>
</dbReference>
<accession>A0A4Z2EYQ1</accession>
<name>A0A4Z2EYQ1_9TELE</name>
<reference evidence="1 2" key="1">
    <citation type="submission" date="2019-03" db="EMBL/GenBank/DDBJ databases">
        <title>First draft genome of Liparis tanakae, snailfish: a comprehensive survey of snailfish specific genes.</title>
        <authorList>
            <person name="Kim W."/>
            <person name="Song I."/>
            <person name="Jeong J.-H."/>
            <person name="Kim D."/>
            <person name="Kim S."/>
            <person name="Ryu S."/>
            <person name="Song J.Y."/>
            <person name="Lee S.K."/>
        </authorList>
    </citation>
    <scope>NUCLEOTIDE SEQUENCE [LARGE SCALE GENOMIC DNA]</scope>
    <source>
        <tissue evidence="1">Muscle</tissue>
    </source>
</reference>
<evidence type="ECO:0000313" key="2">
    <source>
        <dbReference type="Proteomes" id="UP000314294"/>
    </source>
</evidence>
<dbReference type="Proteomes" id="UP000314294">
    <property type="component" value="Unassembled WGS sequence"/>
</dbReference>
<gene>
    <name evidence="1" type="ORF">EYF80_056493</name>
</gene>
<dbReference type="AlphaFoldDB" id="A0A4Z2EYQ1"/>
<protein>
    <submittedName>
        <fullName evidence="1">Uncharacterized protein</fullName>
    </submittedName>
</protein>